<reference evidence="1" key="1">
    <citation type="submission" date="2017-07" db="EMBL/GenBank/DDBJ databases">
        <authorList>
            <person name="Mikheyev A."/>
            <person name="Grau M."/>
        </authorList>
    </citation>
    <scope>NUCLEOTIDE SEQUENCE</scope>
    <source>
        <tissue evidence="1">Venom_gland</tissue>
    </source>
</reference>
<protein>
    <submittedName>
        <fullName evidence="1">Uncharacterized protein</fullName>
    </submittedName>
</protein>
<organism evidence="1">
    <name type="scientific">Micrurus corallinus</name>
    <name type="common">Brazilian coral snake</name>
    <dbReference type="NCBI Taxonomy" id="54390"/>
    <lineage>
        <taxon>Eukaryota</taxon>
        <taxon>Metazoa</taxon>
        <taxon>Chordata</taxon>
        <taxon>Craniata</taxon>
        <taxon>Vertebrata</taxon>
        <taxon>Euteleostomi</taxon>
        <taxon>Lepidosauria</taxon>
        <taxon>Squamata</taxon>
        <taxon>Bifurcata</taxon>
        <taxon>Unidentata</taxon>
        <taxon>Episquamata</taxon>
        <taxon>Toxicofera</taxon>
        <taxon>Serpentes</taxon>
        <taxon>Colubroidea</taxon>
        <taxon>Elapidae</taxon>
        <taxon>Elapinae</taxon>
        <taxon>Micrurus</taxon>
    </lineage>
</organism>
<sequence length="121" mass="14592">MYKIWHKNLTILLSLQLLEIAFECWFWIYASILQPLKLIYAGLLGYTDKTHYISITNFTSVLHSSDFWKRPDVVAIFKKVFYRGRHGKNNLRTPRSKQSYNQKLIRVCKKQIMRNKSYFIR</sequence>
<dbReference type="EMBL" id="IACJ01154894">
    <property type="protein sequence ID" value="LAA64129.1"/>
    <property type="molecule type" value="Transcribed_RNA"/>
</dbReference>
<evidence type="ECO:0000313" key="1">
    <source>
        <dbReference type="EMBL" id="LAA64132.1"/>
    </source>
</evidence>
<name>A0A2D4GWN2_MICCO</name>
<dbReference type="EMBL" id="IACJ01154895">
    <property type="protein sequence ID" value="LAA64132.1"/>
    <property type="molecule type" value="Transcribed_RNA"/>
</dbReference>
<reference evidence="1" key="2">
    <citation type="submission" date="2017-11" db="EMBL/GenBank/DDBJ databases">
        <title>Coralsnake Venomics: Analyses of Venom Gland Transcriptomes and Proteomes of Six Brazilian Taxa.</title>
        <authorList>
            <person name="Aird S.D."/>
            <person name="Jorge da Silva N."/>
            <person name="Qiu L."/>
            <person name="Villar-Briones A."/>
            <person name="Aparecida-Saddi V."/>
            <person name="Campos-Telles M.P."/>
            <person name="Grau M."/>
            <person name="Mikheyev A.S."/>
        </authorList>
    </citation>
    <scope>NUCLEOTIDE SEQUENCE</scope>
    <source>
        <tissue evidence="1">Venom_gland</tissue>
    </source>
</reference>
<accession>A0A2D4GWN2</accession>
<proteinExistence type="predicted"/>
<dbReference type="AlphaFoldDB" id="A0A2D4GWN2"/>